<feature type="domain" description="N-acetyltransferase" evidence="1">
    <location>
        <begin position="8"/>
        <end position="187"/>
    </location>
</feature>
<dbReference type="AlphaFoldDB" id="A0A7W9UH85"/>
<dbReference type="InterPro" id="IPR016181">
    <property type="entry name" value="Acyl_CoA_acyltransferase"/>
</dbReference>
<dbReference type="Pfam" id="PF00583">
    <property type="entry name" value="Acetyltransf_1"/>
    <property type="match status" value="1"/>
</dbReference>
<evidence type="ECO:0000259" key="1">
    <source>
        <dbReference type="PROSITE" id="PS51186"/>
    </source>
</evidence>
<dbReference type="InterPro" id="IPR000182">
    <property type="entry name" value="GNAT_dom"/>
</dbReference>
<proteinExistence type="predicted"/>
<dbReference type="GO" id="GO:0016747">
    <property type="term" value="F:acyltransferase activity, transferring groups other than amino-acyl groups"/>
    <property type="evidence" value="ECO:0007669"/>
    <property type="project" value="InterPro"/>
</dbReference>
<dbReference type="PROSITE" id="PS51186">
    <property type="entry name" value="GNAT"/>
    <property type="match status" value="1"/>
</dbReference>
<organism evidence="2 3">
    <name type="scientific">Nocardia transvalensis</name>
    <dbReference type="NCBI Taxonomy" id="37333"/>
    <lineage>
        <taxon>Bacteria</taxon>
        <taxon>Bacillati</taxon>
        <taxon>Actinomycetota</taxon>
        <taxon>Actinomycetes</taxon>
        <taxon>Mycobacteriales</taxon>
        <taxon>Nocardiaceae</taxon>
        <taxon>Nocardia</taxon>
    </lineage>
</organism>
<dbReference type="EMBL" id="JACHIT010000001">
    <property type="protein sequence ID" value="MBB5912916.1"/>
    <property type="molecule type" value="Genomic_DNA"/>
</dbReference>
<accession>A0A7W9UH85</accession>
<protein>
    <submittedName>
        <fullName evidence="2">Ribosomal protein S18 acetylase RimI-like enzyme</fullName>
    </submittedName>
</protein>
<comment type="caution">
    <text evidence="2">The sequence shown here is derived from an EMBL/GenBank/DDBJ whole genome shotgun (WGS) entry which is preliminary data.</text>
</comment>
<keyword evidence="2" id="KW-0687">Ribonucleoprotein</keyword>
<keyword evidence="3" id="KW-1185">Reference proteome</keyword>
<reference evidence="2 3" key="1">
    <citation type="submission" date="2020-08" db="EMBL/GenBank/DDBJ databases">
        <title>Sequencing the genomes of 1000 actinobacteria strains.</title>
        <authorList>
            <person name="Klenk H.-P."/>
        </authorList>
    </citation>
    <scope>NUCLEOTIDE SEQUENCE [LARGE SCALE GENOMIC DNA]</scope>
    <source>
        <strain evidence="2 3">DSM 43582</strain>
    </source>
</reference>
<keyword evidence="2" id="KW-0689">Ribosomal protein</keyword>
<dbReference type="Gene3D" id="3.40.630.30">
    <property type="match status" value="1"/>
</dbReference>
<evidence type="ECO:0000313" key="2">
    <source>
        <dbReference type="EMBL" id="MBB5912916.1"/>
    </source>
</evidence>
<sequence>MMSGDSAVTVTAVSGGDAAPEIGAICHLYDEVFSVAPFVWPDGESARHRQMMGRIVDDPTFGAALARARGDLVGFVYGVALTPLTRWWEGFQEPVGEQFLAEWPGRTFAVIDLAVHRDRRGRGVGRRLLGTLLAARPEERATLAVQPDAVDSHAFYKALGGWHLIGRQDTPGSVSSQFDIYVSDLVNR</sequence>
<dbReference type="Proteomes" id="UP000540412">
    <property type="component" value="Unassembled WGS sequence"/>
</dbReference>
<evidence type="ECO:0000313" key="3">
    <source>
        <dbReference type="Proteomes" id="UP000540412"/>
    </source>
</evidence>
<dbReference type="RefSeq" id="WP_051161010.1">
    <property type="nucleotide sequence ID" value="NZ_JACHIT010000001.1"/>
</dbReference>
<dbReference type="SUPFAM" id="SSF55729">
    <property type="entry name" value="Acyl-CoA N-acyltransferases (Nat)"/>
    <property type="match status" value="1"/>
</dbReference>
<gene>
    <name evidence="2" type="ORF">BJY24_001783</name>
</gene>
<name>A0A7W9UH85_9NOCA</name>
<dbReference type="GO" id="GO:0005840">
    <property type="term" value="C:ribosome"/>
    <property type="evidence" value="ECO:0007669"/>
    <property type="project" value="UniProtKB-KW"/>
</dbReference>